<evidence type="ECO:0000256" key="1">
    <source>
        <dbReference type="ARBA" id="ARBA00022723"/>
    </source>
</evidence>
<dbReference type="Gene3D" id="3.20.20.370">
    <property type="entry name" value="Glycoside hydrolase/deacetylase"/>
    <property type="match status" value="1"/>
</dbReference>
<name>A0A1Y2HTN2_9FUNG</name>
<dbReference type="SUPFAM" id="SSF88713">
    <property type="entry name" value="Glycoside hydrolase/deacetylase"/>
    <property type="match status" value="1"/>
</dbReference>
<evidence type="ECO:0000256" key="2">
    <source>
        <dbReference type="ARBA" id="ARBA00022801"/>
    </source>
</evidence>
<feature type="chain" id="PRO_5012192364" description="NodB homology domain-containing protein" evidence="4">
    <location>
        <begin position="29"/>
        <end position="407"/>
    </location>
</feature>
<proteinExistence type="predicted"/>
<dbReference type="GO" id="GO:0016020">
    <property type="term" value="C:membrane"/>
    <property type="evidence" value="ECO:0007669"/>
    <property type="project" value="TreeGrafter"/>
</dbReference>
<protein>
    <recommendedName>
        <fullName evidence="5">NodB homology domain-containing protein</fullName>
    </recommendedName>
</protein>
<dbReference type="GO" id="GO:0005975">
    <property type="term" value="P:carbohydrate metabolic process"/>
    <property type="evidence" value="ECO:0007669"/>
    <property type="project" value="InterPro"/>
</dbReference>
<dbReference type="OrthoDB" id="407355at2759"/>
<reference evidence="6 7" key="1">
    <citation type="submission" date="2016-07" db="EMBL/GenBank/DDBJ databases">
        <title>Pervasive Adenine N6-methylation of Active Genes in Fungi.</title>
        <authorList>
            <consortium name="DOE Joint Genome Institute"/>
            <person name="Mondo S.J."/>
            <person name="Dannebaum R.O."/>
            <person name="Kuo R.C."/>
            <person name="Labutti K."/>
            <person name="Haridas S."/>
            <person name="Kuo A."/>
            <person name="Salamov A."/>
            <person name="Ahrendt S.R."/>
            <person name="Lipzen A."/>
            <person name="Sullivan W."/>
            <person name="Andreopoulos W.B."/>
            <person name="Clum A."/>
            <person name="Lindquist E."/>
            <person name="Daum C."/>
            <person name="Ramamoorthy G.K."/>
            <person name="Gryganskyi A."/>
            <person name="Culley D."/>
            <person name="Magnuson J.K."/>
            <person name="James T.Y."/>
            <person name="O'Malley M.A."/>
            <person name="Stajich J.E."/>
            <person name="Spatafora J.W."/>
            <person name="Visel A."/>
            <person name="Grigoriev I.V."/>
        </authorList>
    </citation>
    <scope>NUCLEOTIDE SEQUENCE [LARGE SCALE GENOMIC DNA]</scope>
    <source>
        <strain evidence="6 7">PL171</strain>
    </source>
</reference>
<dbReference type="PANTHER" id="PTHR10587">
    <property type="entry name" value="GLYCOSYL TRANSFERASE-RELATED"/>
    <property type="match status" value="1"/>
</dbReference>
<gene>
    <name evidence="6" type="ORF">BCR44DRAFT_1430905</name>
</gene>
<keyword evidence="7" id="KW-1185">Reference proteome</keyword>
<dbReference type="Proteomes" id="UP000193411">
    <property type="component" value="Unassembled WGS sequence"/>
</dbReference>
<dbReference type="EMBL" id="MCFL01000013">
    <property type="protein sequence ID" value="ORZ37314.1"/>
    <property type="molecule type" value="Genomic_DNA"/>
</dbReference>
<dbReference type="STRING" id="765915.A0A1Y2HTN2"/>
<dbReference type="Pfam" id="PF01522">
    <property type="entry name" value="Polysacc_deac_1"/>
    <property type="match status" value="1"/>
</dbReference>
<feature type="domain" description="NodB homology" evidence="5">
    <location>
        <begin position="105"/>
        <end position="298"/>
    </location>
</feature>
<sequence length="407" mass="42909">MCSTKISSTPLLLLLLALLAAIAPSALAEVPPVAEFCSESNCAAPNPSVITNLNRRFTETFGPGPAKCGDNVCDISRGETCRTCPQDCGGACTTPAPTVRCRGRNQFALTFDDGPSEFTRQTVELLNREKIKATFFVNGYNVFRHGDLTKFAYESGHTIGSHTYSHRSLNDGHGQRDRKFTSLSYNHMLGELILNDEVIFNLIGRRPRIVRPPFLEFNAASMAFMETVGHTAVNINLDTDDWRVTSTDAVLANLRAVWASTGRAQPSWIHLQHDSLGYSMNALPQLIAFLRAQGVEFVTIDQCLGVPAYRGAGDSPFLAKRIEGHTIKGAQAGGNGSASGSATPTATPTSSTDLAASATASAAAAASVTPAVPTNGGAPDAAKGGAAGAQNNSAVGAMHPIDVTVMV</sequence>
<organism evidence="6 7">
    <name type="scientific">Catenaria anguillulae PL171</name>
    <dbReference type="NCBI Taxonomy" id="765915"/>
    <lineage>
        <taxon>Eukaryota</taxon>
        <taxon>Fungi</taxon>
        <taxon>Fungi incertae sedis</taxon>
        <taxon>Blastocladiomycota</taxon>
        <taxon>Blastocladiomycetes</taxon>
        <taxon>Blastocladiales</taxon>
        <taxon>Catenariaceae</taxon>
        <taxon>Catenaria</taxon>
    </lineage>
</organism>
<dbReference type="AlphaFoldDB" id="A0A1Y2HTN2"/>
<accession>A0A1Y2HTN2</accession>
<dbReference type="InterPro" id="IPR050248">
    <property type="entry name" value="Polysacc_deacetylase_ArnD"/>
</dbReference>
<feature type="non-terminal residue" evidence="6">
    <location>
        <position position="407"/>
    </location>
</feature>
<dbReference type="GO" id="GO:0009272">
    <property type="term" value="P:fungal-type cell wall biogenesis"/>
    <property type="evidence" value="ECO:0007669"/>
    <property type="project" value="UniProtKB-ARBA"/>
</dbReference>
<dbReference type="GO" id="GO:0046872">
    <property type="term" value="F:metal ion binding"/>
    <property type="evidence" value="ECO:0007669"/>
    <property type="project" value="UniProtKB-KW"/>
</dbReference>
<evidence type="ECO:0000259" key="5">
    <source>
        <dbReference type="PROSITE" id="PS51677"/>
    </source>
</evidence>
<evidence type="ECO:0000256" key="3">
    <source>
        <dbReference type="SAM" id="MobiDB-lite"/>
    </source>
</evidence>
<evidence type="ECO:0000256" key="4">
    <source>
        <dbReference type="SAM" id="SignalP"/>
    </source>
</evidence>
<evidence type="ECO:0000313" key="7">
    <source>
        <dbReference type="Proteomes" id="UP000193411"/>
    </source>
</evidence>
<dbReference type="InterPro" id="IPR002509">
    <property type="entry name" value="NODB_dom"/>
</dbReference>
<feature type="signal peptide" evidence="4">
    <location>
        <begin position="1"/>
        <end position="28"/>
    </location>
</feature>
<comment type="caution">
    <text evidence="6">The sequence shown here is derived from an EMBL/GenBank/DDBJ whole genome shotgun (WGS) entry which is preliminary data.</text>
</comment>
<dbReference type="GO" id="GO:0004099">
    <property type="term" value="F:chitin deacetylase activity"/>
    <property type="evidence" value="ECO:0007669"/>
    <property type="project" value="UniProtKB-ARBA"/>
</dbReference>
<evidence type="ECO:0000313" key="6">
    <source>
        <dbReference type="EMBL" id="ORZ37314.1"/>
    </source>
</evidence>
<dbReference type="PANTHER" id="PTHR10587:SF133">
    <property type="entry name" value="CHITIN DEACETYLASE 1-RELATED"/>
    <property type="match status" value="1"/>
</dbReference>
<feature type="region of interest" description="Disordered" evidence="3">
    <location>
        <begin position="329"/>
        <end position="354"/>
    </location>
</feature>
<dbReference type="InterPro" id="IPR011330">
    <property type="entry name" value="Glyco_hydro/deAcase_b/a-brl"/>
</dbReference>
<feature type="compositionally biased region" description="Low complexity" evidence="3">
    <location>
        <begin position="338"/>
        <end position="354"/>
    </location>
</feature>
<keyword evidence="4" id="KW-0732">Signal</keyword>
<keyword evidence="1" id="KW-0479">Metal-binding</keyword>
<dbReference type="PROSITE" id="PS51677">
    <property type="entry name" value="NODB"/>
    <property type="match status" value="1"/>
</dbReference>
<keyword evidence="2" id="KW-0378">Hydrolase</keyword>